<dbReference type="SUPFAM" id="SSF55729">
    <property type="entry name" value="Acyl-CoA N-acyltransferases (Nat)"/>
    <property type="match status" value="1"/>
</dbReference>
<sequence>MTIMEIRLARSEDYPKIVRLQLQNTPDQLSADEKKQGFVVSSMNEQQLAAINQALGIVVAVDGEQLAGFVCMLPSETQPRHPVVEAMLASFGQQQFEGRSLQQLRVFVYGPVCIGRQWRGQGILQKLFAAVKTHARASYDLGAAFIDDRNPHSLAAHVQGLKMTALAPFSCQQQNYQLVVFSTAA</sequence>
<dbReference type="KEGG" id="cpra:CPter91_2521"/>
<name>A0A127QYD5_9BURK</name>
<reference evidence="3 4" key="1">
    <citation type="submission" date="2015-11" db="EMBL/GenBank/DDBJ databases">
        <title>Exploring the genomic traits of fungus-feeding bacterial genus Collimonas.</title>
        <authorList>
            <person name="Song C."/>
            <person name="Schmidt R."/>
            <person name="de Jager V."/>
            <person name="Krzyzanowska D."/>
            <person name="Jongedijk E."/>
            <person name="Cankar K."/>
            <person name="Beekwilder J."/>
            <person name="van Veen A."/>
            <person name="de Boer W."/>
            <person name="van Veen J.A."/>
            <person name="Garbeva P."/>
        </authorList>
    </citation>
    <scope>NUCLEOTIDE SEQUENCE [LARGE SCALE GENOMIC DNA]</scope>
    <source>
        <strain evidence="2 4">Ter291</strain>
        <strain evidence="1 3">Ter91</strain>
    </source>
</reference>
<dbReference type="Proteomes" id="UP000074914">
    <property type="component" value="Chromosome"/>
</dbReference>
<evidence type="ECO:0000313" key="4">
    <source>
        <dbReference type="Proteomes" id="UP000074914"/>
    </source>
</evidence>
<organism evidence="1 3">
    <name type="scientific">Collimonas pratensis</name>
    <dbReference type="NCBI Taxonomy" id="279113"/>
    <lineage>
        <taxon>Bacteria</taxon>
        <taxon>Pseudomonadati</taxon>
        <taxon>Pseudomonadota</taxon>
        <taxon>Betaproteobacteria</taxon>
        <taxon>Burkholderiales</taxon>
        <taxon>Oxalobacteraceae</taxon>
        <taxon>Collimonas</taxon>
    </lineage>
</organism>
<dbReference type="Gene3D" id="3.40.630.30">
    <property type="match status" value="1"/>
</dbReference>
<dbReference type="CDD" id="cd04301">
    <property type="entry name" value="NAT_SF"/>
    <property type="match status" value="1"/>
</dbReference>
<dbReference type="EMBL" id="CP013236">
    <property type="protein sequence ID" value="AMP15079.1"/>
    <property type="molecule type" value="Genomic_DNA"/>
</dbReference>
<dbReference type="EMBL" id="CP013234">
    <property type="protein sequence ID" value="AMP04875.1"/>
    <property type="molecule type" value="Genomic_DNA"/>
</dbReference>
<dbReference type="AlphaFoldDB" id="A0A127QYD5"/>
<dbReference type="STRING" id="279113.CPter91_2521"/>
<evidence type="ECO:0000313" key="2">
    <source>
        <dbReference type="EMBL" id="AMP15079.1"/>
    </source>
</evidence>
<evidence type="ECO:0000313" key="1">
    <source>
        <dbReference type="EMBL" id="AMP04875.1"/>
    </source>
</evidence>
<dbReference type="PATRIC" id="fig|279113.10.peg.2826"/>
<gene>
    <name evidence="2" type="ORF">CPter291_2826</name>
    <name evidence="1" type="ORF">CPter91_2521</name>
</gene>
<keyword evidence="4" id="KW-1185">Reference proteome</keyword>
<evidence type="ECO:0000313" key="3">
    <source>
        <dbReference type="Proteomes" id="UP000074561"/>
    </source>
</evidence>
<dbReference type="InterPro" id="IPR016181">
    <property type="entry name" value="Acyl_CoA_acyltransferase"/>
</dbReference>
<proteinExistence type="predicted"/>
<protein>
    <recommendedName>
        <fullName evidence="5">Acetyltransferase family protein</fullName>
    </recommendedName>
</protein>
<evidence type="ECO:0008006" key="5">
    <source>
        <dbReference type="Google" id="ProtNLM"/>
    </source>
</evidence>
<dbReference type="Proteomes" id="UP000074561">
    <property type="component" value="Chromosome"/>
</dbReference>
<accession>A0A127QYD5</accession>